<dbReference type="eggNOG" id="COG1454">
    <property type="taxonomic scope" value="Bacteria"/>
</dbReference>
<evidence type="ECO:0000313" key="5">
    <source>
        <dbReference type="Proteomes" id="UP000001933"/>
    </source>
</evidence>
<dbReference type="AlphaFoldDB" id="Q2LQJ7"/>
<dbReference type="Pfam" id="PF00465">
    <property type="entry name" value="Fe-ADH"/>
    <property type="match status" value="1"/>
</dbReference>
<reference evidence="4 5" key="1">
    <citation type="journal article" date="2007" name="Proc. Natl. Acad. Sci. U.S.A.">
        <title>The genome of Syntrophus aciditrophicus: life at the thermodynamic limit of microbial growth.</title>
        <authorList>
            <person name="McInerney M.J."/>
            <person name="Rohlin L."/>
            <person name="Mouttaki H."/>
            <person name="Kim U."/>
            <person name="Krupp R.S."/>
            <person name="Rios-Hernandez L."/>
            <person name="Sieber J."/>
            <person name="Struchtemeyer C.G."/>
            <person name="Bhattacharyya A."/>
            <person name="Campbell J.W."/>
            <person name="Gunsalus R.P."/>
        </authorList>
    </citation>
    <scope>NUCLEOTIDE SEQUENCE [LARGE SCALE GENOMIC DNA]</scope>
    <source>
        <strain evidence="4 5">SB</strain>
    </source>
</reference>
<proteinExistence type="predicted"/>
<accession>Q2LQJ7</accession>
<dbReference type="EMBL" id="CP000252">
    <property type="protein sequence ID" value="ABC75922.1"/>
    <property type="molecule type" value="Genomic_DNA"/>
</dbReference>
<keyword evidence="5" id="KW-1185">Reference proteome</keyword>
<dbReference type="InterPro" id="IPR001670">
    <property type="entry name" value="ADH_Fe/GldA"/>
</dbReference>
<dbReference type="KEGG" id="sat:SYN_00021"/>
<protein>
    <submittedName>
        <fullName evidence="4">Alcohol dehydrogenase, class IV</fullName>
    </submittedName>
</protein>
<dbReference type="InterPro" id="IPR056798">
    <property type="entry name" value="ADH_Fe_C"/>
</dbReference>
<dbReference type="Gene3D" id="3.40.50.1970">
    <property type="match status" value="1"/>
</dbReference>
<keyword evidence="1" id="KW-0560">Oxidoreductase</keyword>
<feature type="domain" description="Fe-containing alcohol dehydrogenase-like C-terminal" evidence="3">
    <location>
        <begin position="238"/>
        <end position="334"/>
    </location>
</feature>
<evidence type="ECO:0000313" key="4">
    <source>
        <dbReference type="EMBL" id="ABC75922.1"/>
    </source>
</evidence>
<dbReference type="FunCoup" id="Q2LQJ7">
    <property type="interactions" value="410"/>
</dbReference>
<sequence>MWTPCGRADGNANSPRQSQFALDDLIDIPTDFSLYSTALKKFSQGMERPMYRNFRIVPNIIFGRGSFNQLDDVLKDRRVTADSWMVFVVDDVFTGKPLEGRFPLRGRDLLLWVNVDDEPKTRYIDELVARIRAYSPTAPAGIAGIGGGSAMDIAKAVSLMLNNPGSSADYQGWDLIKNPAVYHVAVPTLAGTGAEISRTTILTGPEKKLGINSDYTLYDQILLDPELLAGVPKNQWFYTGMDCYIHDVESLNGTFINEFSKAYGEKSRDLCREVFLDDSPAKDDKLMMASYFGGMSIAYSQVGACHALSYGLSYVLGIHHGVGCCIAFDQLEEIYPEGVQEFRQMMEKHDIPLPRNLTKDLDSASMEKMVTTALNLVPLWENCLGPDWANIMTRERAMELYKKM</sequence>
<dbReference type="Gene3D" id="1.20.1090.10">
    <property type="entry name" value="Dehydroquinate synthase-like - alpha domain"/>
    <property type="match status" value="1"/>
</dbReference>
<dbReference type="DNASU" id="3885343"/>
<evidence type="ECO:0000259" key="2">
    <source>
        <dbReference type="Pfam" id="PF00465"/>
    </source>
</evidence>
<evidence type="ECO:0000256" key="1">
    <source>
        <dbReference type="ARBA" id="ARBA00023002"/>
    </source>
</evidence>
<dbReference type="STRING" id="56780.SYN_00021"/>
<name>Q2LQJ7_SYNAS</name>
<dbReference type="InParanoid" id="Q2LQJ7"/>
<dbReference type="GO" id="GO:0004022">
    <property type="term" value="F:alcohol dehydrogenase (NAD+) activity"/>
    <property type="evidence" value="ECO:0007669"/>
    <property type="project" value="TreeGrafter"/>
</dbReference>
<dbReference type="Pfam" id="PF25137">
    <property type="entry name" value="ADH_Fe_C"/>
    <property type="match status" value="1"/>
</dbReference>
<dbReference type="SUPFAM" id="SSF56796">
    <property type="entry name" value="Dehydroquinate synthase-like"/>
    <property type="match status" value="1"/>
</dbReference>
<dbReference type="HOGENOM" id="CLU_773153_0_0_7"/>
<feature type="domain" description="Alcohol dehydrogenase iron-type/glycerol dehydrogenase GldA" evidence="2">
    <location>
        <begin position="59"/>
        <end position="225"/>
    </location>
</feature>
<gene>
    <name evidence="4" type="ORF">SYN_00021</name>
</gene>
<dbReference type="CDD" id="cd08184">
    <property type="entry name" value="Fe-ADH_KdnB-like"/>
    <property type="match status" value="1"/>
</dbReference>
<dbReference type="Proteomes" id="UP000001933">
    <property type="component" value="Chromosome"/>
</dbReference>
<dbReference type="PANTHER" id="PTHR11496">
    <property type="entry name" value="ALCOHOL DEHYDROGENASE"/>
    <property type="match status" value="1"/>
</dbReference>
<dbReference type="InterPro" id="IPR039697">
    <property type="entry name" value="Alcohol_dehydrogenase_Fe"/>
</dbReference>
<evidence type="ECO:0000259" key="3">
    <source>
        <dbReference type="Pfam" id="PF25137"/>
    </source>
</evidence>
<organism evidence="4 5">
    <name type="scientific">Syntrophus aciditrophicus (strain SB)</name>
    <dbReference type="NCBI Taxonomy" id="56780"/>
    <lineage>
        <taxon>Bacteria</taxon>
        <taxon>Pseudomonadati</taxon>
        <taxon>Thermodesulfobacteriota</taxon>
        <taxon>Syntrophia</taxon>
        <taxon>Syntrophales</taxon>
        <taxon>Syntrophaceae</taxon>
        <taxon>Syntrophus</taxon>
    </lineage>
</organism>
<dbReference type="PANTHER" id="PTHR11496:SF104">
    <property type="entry name" value="3-DEOXY-ALPHA-D-MANNO-OCTULOSONATE 8-OXIDASE"/>
    <property type="match status" value="1"/>
</dbReference>
<dbReference type="SMR" id="Q2LQJ7"/>
<dbReference type="GO" id="GO:0046872">
    <property type="term" value="F:metal ion binding"/>
    <property type="evidence" value="ECO:0007669"/>
    <property type="project" value="InterPro"/>
</dbReference>